<proteinExistence type="predicted"/>
<keyword evidence="3 6" id="KW-0812">Transmembrane</keyword>
<feature type="transmembrane region" description="Helical" evidence="6">
    <location>
        <begin position="188"/>
        <end position="212"/>
    </location>
</feature>
<evidence type="ECO:0008006" key="9">
    <source>
        <dbReference type="Google" id="ProtNLM"/>
    </source>
</evidence>
<organism evidence="7 8">
    <name type="scientific">Botryobasidium botryosum (strain FD-172 SS1)</name>
    <dbReference type="NCBI Taxonomy" id="930990"/>
    <lineage>
        <taxon>Eukaryota</taxon>
        <taxon>Fungi</taxon>
        <taxon>Dikarya</taxon>
        <taxon>Basidiomycota</taxon>
        <taxon>Agaricomycotina</taxon>
        <taxon>Agaricomycetes</taxon>
        <taxon>Cantharellales</taxon>
        <taxon>Botryobasidiaceae</taxon>
        <taxon>Botryobasidium</taxon>
    </lineage>
</organism>
<evidence type="ECO:0000256" key="1">
    <source>
        <dbReference type="ARBA" id="ARBA00004141"/>
    </source>
</evidence>
<feature type="transmembrane region" description="Helical" evidence="6">
    <location>
        <begin position="105"/>
        <end position="125"/>
    </location>
</feature>
<dbReference type="PANTHER" id="PTHR19432">
    <property type="entry name" value="SUGAR TRANSPORTER"/>
    <property type="match status" value="1"/>
</dbReference>
<name>A0A067MLG7_BOTB1</name>
<protein>
    <recommendedName>
        <fullName evidence="9">Major facilitator superfamily (MFS) profile domain-containing protein</fullName>
    </recommendedName>
</protein>
<evidence type="ECO:0000313" key="7">
    <source>
        <dbReference type="EMBL" id="KDQ12406.1"/>
    </source>
</evidence>
<keyword evidence="5 6" id="KW-0472">Membrane</keyword>
<evidence type="ECO:0000313" key="8">
    <source>
        <dbReference type="Proteomes" id="UP000027195"/>
    </source>
</evidence>
<feature type="transmembrane region" description="Helical" evidence="6">
    <location>
        <begin position="218"/>
        <end position="238"/>
    </location>
</feature>
<evidence type="ECO:0000256" key="4">
    <source>
        <dbReference type="ARBA" id="ARBA00022989"/>
    </source>
</evidence>
<evidence type="ECO:0000256" key="3">
    <source>
        <dbReference type="ARBA" id="ARBA00022692"/>
    </source>
</evidence>
<evidence type="ECO:0000256" key="6">
    <source>
        <dbReference type="SAM" id="Phobius"/>
    </source>
</evidence>
<dbReference type="GO" id="GO:0005886">
    <property type="term" value="C:plasma membrane"/>
    <property type="evidence" value="ECO:0007669"/>
    <property type="project" value="TreeGrafter"/>
</dbReference>
<keyword evidence="8" id="KW-1185">Reference proteome</keyword>
<feature type="transmembrane region" description="Helical" evidence="6">
    <location>
        <begin position="274"/>
        <end position="296"/>
    </location>
</feature>
<evidence type="ECO:0000256" key="5">
    <source>
        <dbReference type="ARBA" id="ARBA00023136"/>
    </source>
</evidence>
<dbReference type="OrthoDB" id="28755at2759"/>
<dbReference type="AlphaFoldDB" id="A0A067MLG7"/>
<dbReference type="InParanoid" id="A0A067MLG7"/>
<feature type="transmembrane region" description="Helical" evidence="6">
    <location>
        <begin position="404"/>
        <end position="426"/>
    </location>
</feature>
<dbReference type="GO" id="GO:0008506">
    <property type="term" value="F:sucrose:proton symporter activity"/>
    <property type="evidence" value="ECO:0007669"/>
    <property type="project" value="TreeGrafter"/>
</dbReference>
<comment type="subcellular location">
    <subcellularLocation>
        <location evidence="1">Membrane</location>
        <topology evidence="1">Multi-pass membrane protein</topology>
    </subcellularLocation>
</comment>
<dbReference type="FunCoup" id="A0A067MLG7">
    <property type="interactions" value="78"/>
</dbReference>
<dbReference type="SUPFAM" id="SSF103473">
    <property type="entry name" value="MFS general substrate transporter"/>
    <property type="match status" value="1"/>
</dbReference>
<feature type="transmembrane region" description="Helical" evidence="6">
    <location>
        <begin position="327"/>
        <end position="346"/>
    </location>
</feature>
<dbReference type="InterPro" id="IPR036259">
    <property type="entry name" value="MFS_trans_sf"/>
</dbReference>
<accession>A0A067MLG7</accession>
<feature type="transmembrane region" description="Helical" evidence="6">
    <location>
        <begin position="32"/>
        <end position="50"/>
    </location>
</feature>
<dbReference type="EMBL" id="KL198050">
    <property type="protein sequence ID" value="KDQ12406.1"/>
    <property type="molecule type" value="Genomic_DNA"/>
</dbReference>
<feature type="transmembrane region" description="Helical" evidence="6">
    <location>
        <begin position="604"/>
        <end position="624"/>
    </location>
</feature>
<dbReference type="Gene3D" id="1.20.1250.20">
    <property type="entry name" value="MFS general substrate transporter like domains"/>
    <property type="match status" value="1"/>
</dbReference>
<dbReference type="PANTHER" id="PTHR19432:SF91">
    <property type="entry name" value="GENERAL ALPHA-GLUCOSIDE PERMEASE"/>
    <property type="match status" value="1"/>
</dbReference>
<feature type="transmembrane region" description="Helical" evidence="6">
    <location>
        <begin position="70"/>
        <end position="93"/>
    </location>
</feature>
<sequence length="628" mass="68413">MTGAGFIAVSNGDEEHGHHGRWSGVARVRGSAWARMPLLTIGMLGLQIVWSVEMGYASPYLLSLGLSKSLMSVVFVAGPLSGLIVQPLIGVLADRSKSHFGRRRPYMIAGSLICAGGLLILGFTREFASLFVDLQTHASRVLVITFAVLAIYLIDFSINAVQAADRALLVDVLPTSEQELGNAWAGRMFGIGSVLGFLIGYIDLVAIFPFFGRSQLEVLVVLASSLLLMAHCLTAFSVQERVLLKTEDSQIGSTSAFRDIWINVRTLPKTIKHICLIQFFSWMGWFPILFFSTVWIGEIYKRQEITAGRSVNDVTLEADATRAGNGAMFWSSVLSLITSIVLPLLVTTSKARQNAKPHENATRSLLMRLLAKCKFHLAFLWALSHLIFAISMMLTLAAQTVWSASMLITVTGFCWAVTQWAPFSLLGQVIHASSSTADYELANRAPSPVSDRSPRASAQFEQAALMRNLSNDDFPHDQDEDDFEKVEHVDSLGNIATQPEDEPEASSSEIVDEDASGGISNKAGIILGIHNVFIVIPQFLVTGLSSILFALFEPPIPEILASPSDLPFGNSTALPSRPSISLLHLFIRAEVPSVSVVGFDSIGFIFRIGGISASIACILCWRLARELR</sequence>
<dbReference type="HOGENOM" id="CLU_018303_0_0_1"/>
<keyword evidence="2" id="KW-0813">Transport</keyword>
<dbReference type="Proteomes" id="UP000027195">
    <property type="component" value="Unassembled WGS sequence"/>
</dbReference>
<feature type="non-terminal residue" evidence="7">
    <location>
        <position position="1"/>
    </location>
</feature>
<dbReference type="Pfam" id="PF13347">
    <property type="entry name" value="MFS_2"/>
    <property type="match status" value="1"/>
</dbReference>
<gene>
    <name evidence="7" type="ORF">BOTBODRAFT_34378</name>
</gene>
<feature type="transmembrane region" description="Helical" evidence="6">
    <location>
        <begin position="137"/>
        <end position="158"/>
    </location>
</feature>
<feature type="transmembrane region" description="Helical" evidence="6">
    <location>
        <begin position="377"/>
        <end position="398"/>
    </location>
</feature>
<keyword evidence="4 6" id="KW-1133">Transmembrane helix</keyword>
<feature type="transmembrane region" description="Helical" evidence="6">
    <location>
        <begin position="532"/>
        <end position="552"/>
    </location>
</feature>
<reference evidence="8" key="1">
    <citation type="journal article" date="2014" name="Proc. Natl. Acad. Sci. U.S.A.">
        <title>Extensive sampling of basidiomycete genomes demonstrates inadequacy of the white-rot/brown-rot paradigm for wood decay fungi.</title>
        <authorList>
            <person name="Riley R."/>
            <person name="Salamov A.A."/>
            <person name="Brown D.W."/>
            <person name="Nagy L.G."/>
            <person name="Floudas D."/>
            <person name="Held B.W."/>
            <person name="Levasseur A."/>
            <person name="Lombard V."/>
            <person name="Morin E."/>
            <person name="Otillar R."/>
            <person name="Lindquist E.A."/>
            <person name="Sun H."/>
            <person name="LaButti K.M."/>
            <person name="Schmutz J."/>
            <person name="Jabbour D."/>
            <person name="Luo H."/>
            <person name="Baker S.E."/>
            <person name="Pisabarro A.G."/>
            <person name="Walton J.D."/>
            <person name="Blanchette R.A."/>
            <person name="Henrissat B."/>
            <person name="Martin F."/>
            <person name="Cullen D."/>
            <person name="Hibbett D.S."/>
            <person name="Grigoriev I.V."/>
        </authorList>
    </citation>
    <scope>NUCLEOTIDE SEQUENCE [LARGE SCALE GENOMIC DNA]</scope>
    <source>
        <strain evidence="8">FD-172 SS1</strain>
    </source>
</reference>
<evidence type="ECO:0000256" key="2">
    <source>
        <dbReference type="ARBA" id="ARBA00022448"/>
    </source>
</evidence>